<keyword evidence="3" id="KW-0560">Oxidoreductase</keyword>
<keyword evidence="5" id="KW-0732">Signal</keyword>
<evidence type="ECO:0000256" key="4">
    <source>
        <dbReference type="ARBA" id="ARBA00023033"/>
    </source>
</evidence>
<dbReference type="GO" id="GO:0046872">
    <property type="term" value="F:metal ion binding"/>
    <property type="evidence" value="ECO:0007669"/>
    <property type="project" value="UniProtKB-KW"/>
</dbReference>
<reference evidence="8" key="1">
    <citation type="submission" date="2023-10" db="EMBL/GenBank/DDBJ databases">
        <authorList>
            <person name="Hackl T."/>
        </authorList>
    </citation>
    <scope>NUCLEOTIDE SEQUENCE</scope>
</reference>
<evidence type="ECO:0000256" key="5">
    <source>
        <dbReference type="SAM" id="SignalP"/>
    </source>
</evidence>
<keyword evidence="4" id="KW-0503">Monooxygenase</keyword>
<evidence type="ECO:0000256" key="3">
    <source>
        <dbReference type="ARBA" id="ARBA00023002"/>
    </source>
</evidence>
<dbReference type="Gene3D" id="1.10.1280.10">
    <property type="entry name" value="Di-copper center containing domain from catechol oxidase"/>
    <property type="match status" value="1"/>
</dbReference>
<dbReference type="PROSITE" id="PS00497">
    <property type="entry name" value="TYROSINASE_1"/>
    <property type="match status" value="1"/>
</dbReference>
<dbReference type="InterPro" id="IPR050316">
    <property type="entry name" value="Tyrosinase/Hemocyanin"/>
</dbReference>
<dbReference type="Pfam" id="PF18132">
    <property type="entry name" value="Tyrosinase_C"/>
    <property type="match status" value="1"/>
</dbReference>
<dbReference type="InterPro" id="IPR008922">
    <property type="entry name" value="Di-copper_centre_dom_sf"/>
</dbReference>
<evidence type="ECO:0000313" key="8">
    <source>
        <dbReference type="EMBL" id="CAJ2502021.1"/>
    </source>
</evidence>
<evidence type="ECO:0000256" key="2">
    <source>
        <dbReference type="ARBA" id="ARBA00022723"/>
    </source>
</evidence>
<evidence type="ECO:0000259" key="7">
    <source>
        <dbReference type="PROSITE" id="PS00498"/>
    </source>
</evidence>
<comment type="cofactor">
    <cofactor evidence="1">
        <name>Cu(2+)</name>
        <dbReference type="ChEBI" id="CHEBI:29036"/>
    </cofactor>
</comment>
<feature type="domain" description="Tyrosinase copper-binding" evidence="6">
    <location>
        <begin position="128"/>
        <end position="145"/>
    </location>
</feature>
<keyword evidence="2" id="KW-0479">Metal-binding</keyword>
<dbReference type="Pfam" id="PF00264">
    <property type="entry name" value="Tyrosinase"/>
    <property type="match status" value="1"/>
</dbReference>
<evidence type="ECO:0000259" key="6">
    <source>
        <dbReference type="PROSITE" id="PS00497"/>
    </source>
</evidence>
<dbReference type="PROSITE" id="PS00498">
    <property type="entry name" value="TYROSINASE_2"/>
    <property type="match status" value="1"/>
</dbReference>
<proteinExistence type="predicted"/>
<protein>
    <submittedName>
        <fullName evidence="8">Uu.00g048740.m01.CDS01</fullName>
    </submittedName>
</protein>
<feature type="domain" description="Tyrosinase copper-binding" evidence="7">
    <location>
        <begin position="332"/>
        <end position="343"/>
    </location>
</feature>
<gene>
    <name evidence="8" type="ORF">KHLLAP_LOCUS2489</name>
</gene>
<dbReference type="EMBL" id="CAUWAG010000003">
    <property type="protein sequence ID" value="CAJ2502021.1"/>
    <property type="molecule type" value="Genomic_DNA"/>
</dbReference>
<feature type="signal peptide" evidence="5">
    <location>
        <begin position="1"/>
        <end position="21"/>
    </location>
</feature>
<keyword evidence="9" id="KW-1185">Reference proteome</keyword>
<dbReference type="InterPro" id="IPR002227">
    <property type="entry name" value="Tyrosinase_Cu-bd"/>
</dbReference>
<dbReference type="GO" id="GO:0004497">
    <property type="term" value="F:monooxygenase activity"/>
    <property type="evidence" value="ECO:0007669"/>
    <property type="project" value="UniProtKB-KW"/>
</dbReference>
<dbReference type="AlphaFoldDB" id="A0AAI8YEM3"/>
<organism evidence="8 9">
    <name type="scientific">Anthostomella pinea</name>
    <dbReference type="NCBI Taxonomy" id="933095"/>
    <lineage>
        <taxon>Eukaryota</taxon>
        <taxon>Fungi</taxon>
        <taxon>Dikarya</taxon>
        <taxon>Ascomycota</taxon>
        <taxon>Pezizomycotina</taxon>
        <taxon>Sordariomycetes</taxon>
        <taxon>Xylariomycetidae</taxon>
        <taxon>Xylariales</taxon>
        <taxon>Xylariaceae</taxon>
        <taxon>Anthostomella</taxon>
    </lineage>
</organism>
<feature type="chain" id="PRO_5042563224" evidence="5">
    <location>
        <begin position="22"/>
        <end position="638"/>
    </location>
</feature>
<dbReference type="PANTHER" id="PTHR11474:SF32">
    <property type="entry name" value="TYROSINASE"/>
    <property type="match status" value="1"/>
</dbReference>
<evidence type="ECO:0000313" key="9">
    <source>
        <dbReference type="Proteomes" id="UP001295740"/>
    </source>
</evidence>
<dbReference type="PROSITE" id="PS51257">
    <property type="entry name" value="PROKAR_LIPOPROTEIN"/>
    <property type="match status" value="1"/>
</dbReference>
<dbReference type="SUPFAM" id="SSF48056">
    <property type="entry name" value="Di-copper centre-containing domain"/>
    <property type="match status" value="1"/>
</dbReference>
<accession>A0AAI8YEM3</accession>
<dbReference type="PRINTS" id="PR00092">
    <property type="entry name" value="TYROSINASE"/>
</dbReference>
<evidence type="ECO:0000256" key="1">
    <source>
        <dbReference type="ARBA" id="ARBA00001973"/>
    </source>
</evidence>
<dbReference type="Gene3D" id="2.60.310.20">
    <property type="match status" value="1"/>
</dbReference>
<comment type="caution">
    <text evidence="8">The sequence shown here is derived from an EMBL/GenBank/DDBJ whole genome shotgun (WGS) entry which is preliminary data.</text>
</comment>
<sequence>MVFIHRLFLLCSCFLVAACLATYDGPGQYNYGVNARLRLRKRQYTQSFIVSSLPRIDGKPQLRVELRDLEKDEDKWNLYLLALSWMQYTDQESPFSWYQIAGIHGAPGLTWADVEPVPGSENTGYCTHVSILFPTWHRPYMALYEQTLYNIVQFIATLYPSDQLERIQKAADAFRMPYWDWAAAPPEGDSVLPLSVGGSPNVEVSGPNGVQVISNPLFSYTFKPFNSSTFPDAPYNTWNETKRAPHPETDPGALSNDSFVALALDNHLPSYQQRLYNLFANYPDYTNFSNEAWIPFGDPGTLDSIESLHDSVHTTGGGGWGHLAIIAYSAFDPLFFLHHANVDRIFAMWQVIHNGSYVVPTPAVYGSHTTSAGDIQDVDTPLTPFFSNETSFWTSDMARDHEVFGYTYAEVVNKNRTEVITAINRLYTTYSPVNMSINSSHTLSSRAGTTARDHRLAPDHSGPLKTKAARWNRHTSTHPPMDAVFIDNTYREWIANVQVNKHAMNTSFSIQIFLGEAPSDSSSWPMAKNLIGTLGVFANNGPHGGMQQGKVTGAIPLTSALMSAISGGEVASLRAGDMEPFLSTYLDLRVSLLDGTVVDATEVEGLRVSIVSSSVTAPTSDDKLAKWGAVETHFDLFA</sequence>
<dbReference type="InterPro" id="IPR041640">
    <property type="entry name" value="Tyrosinase_C"/>
</dbReference>
<name>A0AAI8YEM3_9PEZI</name>
<dbReference type="PANTHER" id="PTHR11474">
    <property type="entry name" value="TYROSINASE FAMILY MEMBER"/>
    <property type="match status" value="1"/>
</dbReference>
<dbReference type="Proteomes" id="UP001295740">
    <property type="component" value="Unassembled WGS sequence"/>
</dbReference>